<keyword evidence="3 6" id="KW-0812">Transmembrane</keyword>
<dbReference type="Pfam" id="PF03600">
    <property type="entry name" value="CitMHS"/>
    <property type="match status" value="1"/>
</dbReference>
<evidence type="ECO:0000256" key="4">
    <source>
        <dbReference type="ARBA" id="ARBA00022989"/>
    </source>
</evidence>
<evidence type="ECO:0000256" key="3">
    <source>
        <dbReference type="ARBA" id="ARBA00022692"/>
    </source>
</evidence>
<feature type="transmembrane region" description="Helical" evidence="6">
    <location>
        <begin position="400"/>
        <end position="418"/>
    </location>
</feature>
<evidence type="ECO:0000256" key="5">
    <source>
        <dbReference type="ARBA" id="ARBA00023136"/>
    </source>
</evidence>
<feature type="transmembrane region" description="Helical" evidence="6">
    <location>
        <begin position="16"/>
        <end position="34"/>
    </location>
</feature>
<feature type="transmembrane region" description="Helical" evidence="6">
    <location>
        <begin position="222"/>
        <end position="246"/>
    </location>
</feature>
<reference evidence="8" key="1">
    <citation type="submission" date="2020-12" db="EMBL/GenBank/DDBJ databases">
        <title>Taurinivorans muris gen. nov., sp. nov., fundamental and realized metabolic niche of a ubiquitous sulfidogenic bacterium in the murine intestine.</title>
        <authorList>
            <person name="Ye H."/>
            <person name="Hanson B.T."/>
            <person name="Loy A."/>
        </authorList>
    </citation>
    <scope>NUCLEOTIDE SEQUENCE</scope>
    <source>
        <strain evidence="8">LT0009</strain>
    </source>
</reference>
<feature type="transmembrane region" description="Helical" evidence="6">
    <location>
        <begin position="274"/>
        <end position="292"/>
    </location>
</feature>
<accession>A0ABY5Y075</accession>
<evidence type="ECO:0000313" key="9">
    <source>
        <dbReference type="Proteomes" id="UP001058120"/>
    </source>
</evidence>
<evidence type="ECO:0000313" key="8">
    <source>
        <dbReference type="EMBL" id="UWX05471.1"/>
    </source>
</evidence>
<feature type="transmembrane region" description="Helical" evidence="6">
    <location>
        <begin position="133"/>
        <end position="166"/>
    </location>
</feature>
<proteinExistence type="predicted"/>
<dbReference type="EMBL" id="CP065938">
    <property type="protein sequence ID" value="UWX05471.1"/>
    <property type="molecule type" value="Genomic_DNA"/>
</dbReference>
<feature type="transmembrane region" description="Helical" evidence="6">
    <location>
        <begin position="304"/>
        <end position="321"/>
    </location>
</feature>
<evidence type="ECO:0000256" key="2">
    <source>
        <dbReference type="ARBA" id="ARBA00022448"/>
    </source>
</evidence>
<evidence type="ECO:0000256" key="1">
    <source>
        <dbReference type="ARBA" id="ARBA00004141"/>
    </source>
</evidence>
<feature type="transmembrane region" description="Helical" evidence="6">
    <location>
        <begin position="65"/>
        <end position="83"/>
    </location>
</feature>
<feature type="transmembrane region" description="Helical" evidence="6">
    <location>
        <begin position="95"/>
        <end position="113"/>
    </location>
</feature>
<evidence type="ECO:0000256" key="6">
    <source>
        <dbReference type="SAM" id="Phobius"/>
    </source>
</evidence>
<comment type="subcellular location">
    <subcellularLocation>
        <location evidence="1">Membrane</location>
        <topology evidence="1">Multi-pass membrane protein</topology>
    </subcellularLocation>
</comment>
<feature type="transmembrane region" description="Helical" evidence="6">
    <location>
        <begin position="373"/>
        <end position="393"/>
    </location>
</feature>
<keyword evidence="5 6" id="KW-0472">Membrane</keyword>
<feature type="transmembrane region" description="Helical" evidence="6">
    <location>
        <begin position="178"/>
        <end position="202"/>
    </location>
</feature>
<keyword evidence="2" id="KW-0813">Transport</keyword>
<keyword evidence="4 6" id="KW-1133">Transmembrane helix</keyword>
<sequence>MEATTTQNTALQSKNIRYYINAFITIAIMFGFGYLPPIAPITPLGMKILGIFLALLYGWTFVDQIWPSILGMIALSLTGYAPLDTLMKSGFGNNTVLLMWGMLLIASLVDSAGVSKFIATYFISRKFVLGKPWILIFTFFFTIFLMSAMTSSVPTIVVGWGILYCILNQLGYKAGNPLSSYMVVGVVYSSLIGLALFPWKVLQMVVLGMFANTAGYQLEYSLYIALTLPISIAAITGYVLLGKFLFRLDVEKLKLVTQDSFDPKDLEINTNQKIIISMLVLLVILLIAPSIMPKTWAVTKILRGIGAHGVTFLILGIFVFLRFNNKPMINIRKSSSDVQWDCIFLTAAMLPFTAALNAESTGINAFLVEKFSILFTGLSPNLFIFLVILITIISTQFMNNAICGGILFSIVYPFAVAINVNPAMITVLMIFCLALAMLTPAGSPMSALMFGNSEWVTTKDIYTYVVPGVIVIFLCVCVVGIPVGFLVF</sequence>
<protein>
    <recommendedName>
        <fullName evidence="7">Citrate transporter-like domain-containing protein</fullName>
    </recommendedName>
</protein>
<feature type="domain" description="Citrate transporter-like" evidence="7">
    <location>
        <begin position="59"/>
        <end position="401"/>
    </location>
</feature>
<evidence type="ECO:0000259" key="7">
    <source>
        <dbReference type="Pfam" id="PF03600"/>
    </source>
</evidence>
<feature type="transmembrane region" description="Helical" evidence="6">
    <location>
        <begin position="424"/>
        <end position="450"/>
    </location>
</feature>
<name>A0ABY5Y075_9BACT</name>
<gene>
    <name evidence="8" type="ORF">JBF11_08475</name>
</gene>
<dbReference type="PANTHER" id="PTHR10283">
    <property type="entry name" value="SOLUTE CARRIER FAMILY 13 MEMBER"/>
    <property type="match status" value="1"/>
</dbReference>
<feature type="transmembrane region" description="Helical" evidence="6">
    <location>
        <begin position="462"/>
        <end position="487"/>
    </location>
</feature>
<dbReference type="InterPro" id="IPR004680">
    <property type="entry name" value="Cit_transptr-like_dom"/>
</dbReference>
<dbReference type="Proteomes" id="UP001058120">
    <property type="component" value="Chromosome"/>
</dbReference>
<organism evidence="8 9">
    <name type="scientific">Taurinivorans muris</name>
    <dbReference type="NCBI Taxonomy" id="2787751"/>
    <lineage>
        <taxon>Bacteria</taxon>
        <taxon>Pseudomonadati</taxon>
        <taxon>Thermodesulfobacteriota</taxon>
        <taxon>Desulfovibrionia</taxon>
        <taxon>Desulfovibrionales</taxon>
        <taxon>Desulfovibrionaceae</taxon>
        <taxon>Taurinivorans</taxon>
    </lineage>
</organism>
<dbReference type="PANTHER" id="PTHR10283:SF92">
    <property type="entry name" value="LOW-AFFINITY PHOSPHATE TRANSPORTER PHO91"/>
    <property type="match status" value="1"/>
</dbReference>
<dbReference type="RefSeq" id="WP_334315051.1">
    <property type="nucleotide sequence ID" value="NZ_CP065938.1"/>
</dbReference>
<keyword evidence="9" id="KW-1185">Reference proteome</keyword>